<evidence type="ECO:0000256" key="10">
    <source>
        <dbReference type="ARBA" id="ARBA00023136"/>
    </source>
</evidence>
<dbReference type="Pfam" id="PF00895">
    <property type="entry name" value="ATP-synt_8"/>
    <property type="match status" value="1"/>
</dbReference>
<feature type="signal peptide" evidence="16">
    <location>
        <begin position="1"/>
        <end position="30"/>
    </location>
</feature>
<evidence type="ECO:0000256" key="5">
    <source>
        <dbReference type="ARBA" id="ARBA00022692"/>
    </source>
</evidence>
<keyword evidence="8 14" id="KW-0406">Ion transport</keyword>
<evidence type="ECO:0000256" key="6">
    <source>
        <dbReference type="ARBA" id="ARBA00022781"/>
    </source>
</evidence>
<name>A0A7G9M2W1_MULSU</name>
<accession>A0A7G9M2W1</accession>
<dbReference type="GO" id="GO:0015986">
    <property type="term" value="P:proton motive force-driven ATP synthesis"/>
    <property type="evidence" value="ECO:0007669"/>
    <property type="project" value="InterPro"/>
</dbReference>
<keyword evidence="7" id="KW-1133">Transmembrane helix</keyword>
<evidence type="ECO:0000256" key="13">
    <source>
        <dbReference type="ARBA" id="ARBA00064647"/>
    </source>
</evidence>
<evidence type="ECO:0000256" key="8">
    <source>
        <dbReference type="ARBA" id="ARBA00023065"/>
    </source>
</evidence>
<dbReference type="InterPro" id="IPR001421">
    <property type="entry name" value="ATP8_metazoa"/>
</dbReference>
<keyword evidence="3 14" id="KW-0813">Transport</keyword>
<dbReference type="GO" id="GO:0045259">
    <property type="term" value="C:proton-transporting ATP synthase complex"/>
    <property type="evidence" value="ECO:0007669"/>
    <property type="project" value="UniProtKB-KW"/>
</dbReference>
<organism evidence="17">
    <name type="scientific">Mullus surmuletus</name>
    <name type="common">Striped red mullet</name>
    <dbReference type="NCBI Taxonomy" id="87757"/>
    <lineage>
        <taxon>Eukaryota</taxon>
        <taxon>Metazoa</taxon>
        <taxon>Chordata</taxon>
        <taxon>Craniata</taxon>
        <taxon>Vertebrata</taxon>
        <taxon>Euteleostomi</taxon>
        <taxon>Actinopterygii</taxon>
        <taxon>Neopterygii</taxon>
        <taxon>Teleostei</taxon>
        <taxon>Neoteleostei</taxon>
        <taxon>Acanthomorphata</taxon>
        <taxon>Syngnathiaria</taxon>
        <taxon>Syngnathiformes</taxon>
        <taxon>Mulloidea</taxon>
        <taxon>Mullidae</taxon>
        <taxon>Mullus</taxon>
    </lineage>
</organism>
<feature type="chain" id="PRO_5028944538" description="ATP synthase complex subunit 8" evidence="16">
    <location>
        <begin position="31"/>
        <end position="55"/>
    </location>
</feature>
<evidence type="ECO:0000313" key="17">
    <source>
        <dbReference type="EMBL" id="QNM99679.1"/>
    </source>
</evidence>
<gene>
    <name evidence="17" type="primary">ATP8</name>
</gene>
<dbReference type="RefSeq" id="YP_009990455.1">
    <property type="nucleotide sequence ID" value="NC_052759.1"/>
</dbReference>
<dbReference type="GeneID" id="62623799"/>
<evidence type="ECO:0000256" key="14">
    <source>
        <dbReference type="RuleBase" id="RU003661"/>
    </source>
</evidence>
<proteinExistence type="inferred from homology"/>
<keyword evidence="4 14" id="KW-0138">CF(0)</keyword>
<evidence type="ECO:0000256" key="15">
    <source>
        <dbReference type="SAM" id="MobiDB-lite"/>
    </source>
</evidence>
<protein>
    <recommendedName>
        <fullName evidence="14">ATP synthase complex subunit 8</fullName>
    </recommendedName>
</protein>
<evidence type="ECO:0000256" key="9">
    <source>
        <dbReference type="ARBA" id="ARBA00023128"/>
    </source>
</evidence>
<sequence length="55" mass="6190">MPQLNPTPWLPIFVLTWTILLTIVPPKVLAHTLPNDPTAQSAETPKTDPWDWSCP</sequence>
<reference evidence="17" key="1">
    <citation type="submission" date="2020-04" db="EMBL/GenBank/DDBJ databases">
        <title>DNAmark Project.</title>
        <authorList>
            <person name="Margaryan A."/>
        </authorList>
    </citation>
    <scope>NUCLEOTIDE SEQUENCE</scope>
    <source>
        <strain evidence="17">DM358</strain>
    </source>
</reference>
<comment type="subunit">
    <text evidence="13">Component of the ATP synthase complex composed at least of ATP5F1A/subunit alpha, ATP5F1B/subunit beta, ATP5MC1/subunit c (homooctomer), MT-ATP6/subunit a, MT-ATP8/subunit 8, ATP5ME/subunit e, ATP5MF/subunit f, ATP5MG/subunit g, ATP5MK/subunit k, ATP5MJ/subunit j, ATP5F1C/subunit gamma, ATP5F1D/subunit delta, ATP5F1E/subunit epsilon, ATP5PF/subunit F6, ATP5PB/subunit b, ATP5PD/subunit d, ATP5PO/subunit OSCP. ATP synthase complex consists of a soluble F(1) head domain (subunits alpha(3) and beta(3)) - the catalytic core - and a membrane F(0) domain - the membrane proton channel (subunits c, a, 8, e, f, g, k and j). These two domains are linked by a central stalk (subunits gamma, delta, and epsilon) rotating inside the F1 region and a stationary peripheral stalk (subunits F6, b, d, and OSCP).</text>
</comment>
<dbReference type="CTD" id="4509"/>
<comment type="similarity">
    <text evidence="2 14">Belongs to the ATPase protein 8 family.</text>
</comment>
<dbReference type="PANTHER" id="PTHR39937">
    <property type="entry name" value="ATP SYNTHASE PROTEIN 8"/>
    <property type="match status" value="1"/>
</dbReference>
<dbReference type="AlphaFoldDB" id="A0A7G9M2W1"/>
<keyword evidence="5 14" id="KW-0812">Transmembrane</keyword>
<keyword evidence="6 14" id="KW-0375">Hydrogen ion transport</keyword>
<dbReference type="PANTHER" id="PTHR39937:SF1">
    <property type="entry name" value="ATP SYNTHASE PROTEIN 8"/>
    <property type="match status" value="1"/>
</dbReference>
<dbReference type="GO" id="GO:0031966">
    <property type="term" value="C:mitochondrial membrane"/>
    <property type="evidence" value="ECO:0007669"/>
    <property type="project" value="UniProtKB-SubCell"/>
</dbReference>
<evidence type="ECO:0000256" key="4">
    <source>
        <dbReference type="ARBA" id="ARBA00022547"/>
    </source>
</evidence>
<evidence type="ECO:0000256" key="7">
    <source>
        <dbReference type="ARBA" id="ARBA00022989"/>
    </source>
</evidence>
<feature type="region of interest" description="Disordered" evidence="15">
    <location>
        <begin position="32"/>
        <end position="55"/>
    </location>
</feature>
<keyword evidence="16" id="KW-0732">Signal</keyword>
<keyword evidence="9 14" id="KW-0496">Mitochondrion</keyword>
<evidence type="ECO:0000256" key="3">
    <source>
        <dbReference type="ARBA" id="ARBA00022448"/>
    </source>
</evidence>
<keyword evidence="11" id="KW-0066">ATP synthesis</keyword>
<dbReference type="EMBL" id="MT410885">
    <property type="protein sequence ID" value="QNM99679.1"/>
    <property type="molecule type" value="Genomic_DNA"/>
</dbReference>
<feature type="compositionally biased region" description="Polar residues" evidence="15">
    <location>
        <begin position="35"/>
        <end position="44"/>
    </location>
</feature>
<dbReference type="InterPro" id="IPR050635">
    <property type="entry name" value="ATPase_protein_8"/>
</dbReference>
<geneLocation type="mitochondrion" evidence="17"/>
<evidence type="ECO:0000256" key="16">
    <source>
        <dbReference type="SAM" id="SignalP"/>
    </source>
</evidence>
<comment type="function">
    <text evidence="12">Subunit 8, of the mitochondrial membrane ATP synthase complex (F(1)F(0) ATP synthase or Complex V) that produces ATP from ADP in the presence of a proton gradient across the membrane which is generated by electron transport complexes of the respiratory chain. ATP synthase complex consist of a soluble F(1) head domain - the catalytic core - and a membrane F(1) domain - the membrane proton channel. These two domains are linked by a central stalk rotating inside the F(1) region and a stationary peripheral stalk. During catalysis, ATP synthesis in the catalytic domain of F(1) is coupled via a rotary mechanism of the central stalk subunits to proton translocation. In vivo, can only synthesize ATP although its ATP hydrolase activity can be activated artificially in vitro. Part of the complex F(0) domain.</text>
</comment>
<comment type="subcellular location">
    <subcellularLocation>
        <location evidence="1 14">Mitochondrion membrane</location>
        <topology evidence="1 14">Single-pass membrane protein</topology>
    </subcellularLocation>
</comment>
<evidence type="ECO:0000256" key="11">
    <source>
        <dbReference type="ARBA" id="ARBA00023310"/>
    </source>
</evidence>
<keyword evidence="10" id="KW-0472">Membrane</keyword>
<evidence type="ECO:0000256" key="2">
    <source>
        <dbReference type="ARBA" id="ARBA00008892"/>
    </source>
</evidence>
<dbReference type="GO" id="GO:0015078">
    <property type="term" value="F:proton transmembrane transporter activity"/>
    <property type="evidence" value="ECO:0007669"/>
    <property type="project" value="InterPro"/>
</dbReference>
<evidence type="ECO:0000256" key="12">
    <source>
        <dbReference type="ARBA" id="ARBA00053067"/>
    </source>
</evidence>
<evidence type="ECO:0000256" key="1">
    <source>
        <dbReference type="ARBA" id="ARBA00004304"/>
    </source>
</evidence>